<dbReference type="AlphaFoldDB" id="A0A3N4NIU3"/>
<keyword evidence="1" id="KW-0732">Signal</keyword>
<accession>A0A3N4NIU3</accession>
<dbReference type="Proteomes" id="UP000272412">
    <property type="component" value="Unassembled WGS sequence"/>
</dbReference>
<name>A0A3N4NIU3_9NEIS</name>
<gene>
    <name evidence="2" type="ORF">EGK74_06425</name>
</gene>
<reference evidence="2 3" key="1">
    <citation type="submission" date="2018-11" db="EMBL/GenBank/DDBJ databases">
        <title>Neisseria weixii sp. nov. isolated from the rectal contents of plateau pika (Ochotona cruzoniae).</title>
        <authorList>
            <person name="Zhang G."/>
        </authorList>
    </citation>
    <scope>NUCLEOTIDE SEQUENCE [LARGE SCALE GENOMIC DNA]</scope>
    <source>
        <strain evidence="2 3">10009</strain>
    </source>
</reference>
<comment type="caution">
    <text evidence="2">The sequence shown here is derived from an EMBL/GenBank/DDBJ whole genome shotgun (WGS) entry which is preliminary data.</text>
</comment>
<protein>
    <submittedName>
        <fullName evidence="2">Cytochrome C</fullName>
    </submittedName>
</protein>
<proteinExistence type="predicted"/>
<keyword evidence="3" id="KW-1185">Reference proteome</keyword>
<feature type="chain" id="PRO_5018251516" evidence="1">
    <location>
        <begin position="22"/>
        <end position="196"/>
    </location>
</feature>
<dbReference type="RefSeq" id="WP_123805080.1">
    <property type="nucleotide sequence ID" value="NZ_RPFL01000015.1"/>
</dbReference>
<dbReference type="EMBL" id="RPFL01000015">
    <property type="protein sequence ID" value="RPD87123.1"/>
    <property type="molecule type" value="Genomic_DNA"/>
</dbReference>
<evidence type="ECO:0000313" key="2">
    <source>
        <dbReference type="EMBL" id="RPD87123.1"/>
    </source>
</evidence>
<sequence length="196" mass="21271">MNKKILLSIPILLLLSACNKAREASAQATASEPIASAASTASAPMAKENTVQELNSKDSKIRIVIENAQFTDVIKDQNLRPEGISADELTLLQRDNTSGITLYAANLGKAKTDAKTYFTHLKETLQSAKDMDNMRVGIATDNRMNYRFSQATEDGNTLSENCIAIHETNIYTVCASSATASAEQLAFVLKNVNLIK</sequence>
<evidence type="ECO:0000256" key="1">
    <source>
        <dbReference type="SAM" id="SignalP"/>
    </source>
</evidence>
<evidence type="ECO:0000313" key="3">
    <source>
        <dbReference type="Proteomes" id="UP000272412"/>
    </source>
</evidence>
<dbReference type="PROSITE" id="PS51257">
    <property type="entry name" value="PROKAR_LIPOPROTEIN"/>
    <property type="match status" value="1"/>
</dbReference>
<dbReference type="OrthoDB" id="8606283at2"/>
<feature type="signal peptide" evidence="1">
    <location>
        <begin position="1"/>
        <end position="21"/>
    </location>
</feature>
<organism evidence="2 3">
    <name type="scientific">Neisseria weixii</name>
    <dbReference type="NCBI Taxonomy" id="1853276"/>
    <lineage>
        <taxon>Bacteria</taxon>
        <taxon>Pseudomonadati</taxon>
        <taxon>Pseudomonadota</taxon>
        <taxon>Betaproteobacteria</taxon>
        <taxon>Neisseriales</taxon>
        <taxon>Neisseriaceae</taxon>
        <taxon>Neisseria</taxon>
    </lineage>
</organism>